<dbReference type="EMBL" id="JAUDEO010000045">
    <property type="protein sequence ID" value="MDM8334398.1"/>
    <property type="molecule type" value="Genomic_DNA"/>
</dbReference>
<protein>
    <submittedName>
        <fullName evidence="2">Uncharacterized protein</fullName>
    </submittedName>
</protein>
<keyword evidence="1" id="KW-0472">Membrane</keyword>
<evidence type="ECO:0000256" key="1">
    <source>
        <dbReference type="SAM" id="Phobius"/>
    </source>
</evidence>
<keyword evidence="1" id="KW-1133">Transmembrane helix</keyword>
<evidence type="ECO:0000313" key="3">
    <source>
        <dbReference type="Proteomes" id="UP001529423"/>
    </source>
</evidence>
<feature type="transmembrane region" description="Helical" evidence="1">
    <location>
        <begin position="71"/>
        <end position="92"/>
    </location>
</feature>
<reference evidence="3" key="2">
    <citation type="submission" date="2023-06" db="EMBL/GenBank/DDBJ databases">
        <title>Identification and characterization of horizontal gene transfer across gut microbiota members of farm animals based on homology search.</title>
        <authorList>
            <person name="Zeman M."/>
            <person name="Kubasova T."/>
            <person name="Jahodarova E."/>
            <person name="Nykrynova M."/>
            <person name="Rychlik I."/>
        </authorList>
    </citation>
    <scope>NUCLEOTIDE SEQUENCE [LARGE SCALE GENOMIC DNA]</scope>
    <source>
        <strain evidence="3">105_WCHN</strain>
    </source>
</reference>
<accession>A0ABT7VNT4</accession>
<reference evidence="2 3" key="3">
    <citation type="submission" date="2023-06" db="EMBL/GenBank/DDBJ databases">
        <authorList>
            <person name="Zeman M."/>
            <person name="Kubasova T."/>
            <person name="Jahodarova E."/>
            <person name="Nykrynova M."/>
            <person name="Rychlik I."/>
        </authorList>
    </citation>
    <scope>NUCLEOTIDE SEQUENCE [LARGE SCALE GENOMIC DNA]</scope>
    <source>
        <strain evidence="2 3">105_WCHN</strain>
    </source>
</reference>
<proteinExistence type="predicted"/>
<gene>
    <name evidence="2" type="ORF">QUW46_07425</name>
</gene>
<reference evidence="2 3" key="1">
    <citation type="submission" date="2023-06" db="EMBL/GenBank/DDBJ databases">
        <title>Identification and characterization of horizontal gene transfer across gut microbiota members of farm animals based on homology search.</title>
        <authorList>
            <person name="Schwarzerova J."/>
            <person name="Nykrynova M."/>
            <person name="Jureckova K."/>
            <person name="Cejkova D."/>
            <person name="Rychlik I."/>
        </authorList>
    </citation>
    <scope>NUCLEOTIDE SEQUENCE [LARGE SCALE GENOMIC DNA]</scope>
    <source>
        <strain evidence="2 3">105_WCHN</strain>
    </source>
</reference>
<keyword evidence="1" id="KW-0812">Transmembrane</keyword>
<sequence length="112" mass="12193">MNLHLSFDWQTGIPALTVLTIVFIISVFKKTGRISNVSWALIILAVTVLGIETKDVISQPFKSFRIWLGAVKNYLIVYTLLLGGKVVGALAPKLATVPLTKRYAGASWSACS</sequence>
<comment type="caution">
    <text evidence="2">The sequence shown here is derived from an EMBL/GenBank/DDBJ whole genome shotgun (WGS) entry which is preliminary data.</text>
</comment>
<feature type="transmembrane region" description="Helical" evidence="1">
    <location>
        <begin position="35"/>
        <end position="51"/>
    </location>
</feature>
<organism evidence="2 3">
    <name type="scientific">Limosilactobacillus panis</name>
    <dbReference type="NCBI Taxonomy" id="47493"/>
    <lineage>
        <taxon>Bacteria</taxon>
        <taxon>Bacillati</taxon>
        <taxon>Bacillota</taxon>
        <taxon>Bacilli</taxon>
        <taxon>Lactobacillales</taxon>
        <taxon>Lactobacillaceae</taxon>
        <taxon>Limosilactobacillus</taxon>
    </lineage>
</organism>
<feature type="transmembrane region" description="Helical" evidence="1">
    <location>
        <begin position="12"/>
        <end position="28"/>
    </location>
</feature>
<evidence type="ECO:0000313" key="2">
    <source>
        <dbReference type="EMBL" id="MDM8334398.1"/>
    </source>
</evidence>
<keyword evidence="3" id="KW-1185">Reference proteome</keyword>
<name>A0ABT7VNT4_9LACO</name>
<dbReference type="RefSeq" id="WP_289560891.1">
    <property type="nucleotide sequence ID" value="NZ_JAUDEO010000045.1"/>
</dbReference>
<dbReference type="Proteomes" id="UP001529423">
    <property type="component" value="Unassembled WGS sequence"/>
</dbReference>